<gene>
    <name evidence="1" type="ORF">J1786_21505</name>
</gene>
<keyword evidence="2" id="KW-1185">Reference proteome</keyword>
<reference evidence="1 2" key="1">
    <citation type="submission" date="2021-03" db="EMBL/GenBank/DDBJ databases">
        <title>Five novel Rahnella species.</title>
        <authorList>
            <person name="Brady C."/>
            <person name="Asselin J."/>
            <person name="Beer S."/>
            <person name="Bruberg M.B."/>
            <person name="Crampton B."/>
            <person name="Venter S."/>
            <person name="Arnold D."/>
            <person name="Denman S."/>
        </authorList>
    </citation>
    <scope>NUCLEOTIDE SEQUENCE [LARGE SCALE GENOMIC DNA]</scope>
    <source>
        <strain evidence="1 2">L72c</strain>
    </source>
</reference>
<comment type="caution">
    <text evidence="1">The sequence shown here is derived from an EMBL/GenBank/DDBJ whole genome shotgun (WGS) entry which is preliminary data.</text>
</comment>
<accession>A0ABS6L6B9</accession>
<sequence>MAKPKTHTGIVVRADGEKRVKLHMSATAWVATPKEFYYRDTGQRCGGHGRARLLLDTIMPIEKLAE</sequence>
<dbReference type="EMBL" id="JAFMOU010000072">
    <property type="protein sequence ID" value="MBU9837376.1"/>
    <property type="molecule type" value="Genomic_DNA"/>
</dbReference>
<name>A0ABS6L6B9_9GAMM</name>
<organism evidence="1 2">
    <name type="scientific">Rahnella perminowiae</name>
    <dbReference type="NCBI Taxonomy" id="2816244"/>
    <lineage>
        <taxon>Bacteria</taxon>
        <taxon>Pseudomonadati</taxon>
        <taxon>Pseudomonadota</taxon>
        <taxon>Gammaproteobacteria</taxon>
        <taxon>Enterobacterales</taxon>
        <taxon>Yersiniaceae</taxon>
        <taxon>Rahnella</taxon>
    </lineage>
</organism>
<dbReference type="Proteomes" id="UP000699865">
    <property type="component" value="Unassembled WGS sequence"/>
</dbReference>
<protein>
    <submittedName>
        <fullName evidence="1">Uncharacterized protein</fullName>
    </submittedName>
</protein>
<evidence type="ECO:0000313" key="2">
    <source>
        <dbReference type="Proteomes" id="UP000699865"/>
    </source>
</evidence>
<proteinExistence type="predicted"/>
<evidence type="ECO:0000313" key="1">
    <source>
        <dbReference type="EMBL" id="MBU9837376.1"/>
    </source>
</evidence>
<dbReference type="RefSeq" id="WP_217139207.1">
    <property type="nucleotide sequence ID" value="NZ_JAFMOU010000072.1"/>
</dbReference>